<dbReference type="AlphaFoldDB" id="A0A0L6CP12"/>
<protein>
    <recommendedName>
        <fullName evidence="3">DNA-binding protein</fullName>
    </recommendedName>
</protein>
<evidence type="ECO:0000313" key="2">
    <source>
        <dbReference type="Proteomes" id="UP000037397"/>
    </source>
</evidence>
<evidence type="ECO:0008006" key="3">
    <source>
        <dbReference type="Google" id="ProtNLM"/>
    </source>
</evidence>
<reference evidence="2" key="1">
    <citation type="submission" date="2015-03" db="EMBL/GenBank/DDBJ databases">
        <title>Luteipulveratus halotolerans sp. nov., a novel actinobacterium (Dermacoccaceae) from Sarawak, Malaysia.</title>
        <authorList>
            <person name="Juboi H."/>
            <person name="Basik A."/>
            <person name="Shamsul S.S."/>
            <person name="Arnold P."/>
            <person name="Schmitt E.K."/>
            <person name="Sanglier J.-J."/>
            <person name="Yeo T."/>
        </authorList>
    </citation>
    <scope>NUCLEOTIDE SEQUENCE [LARGE SCALE GENOMIC DNA]</scope>
    <source>
        <strain evidence="2">C296001</strain>
    </source>
</reference>
<dbReference type="EMBL" id="LAIR01000002">
    <property type="protein sequence ID" value="KNX39278.1"/>
    <property type="molecule type" value="Genomic_DNA"/>
</dbReference>
<gene>
    <name evidence="1" type="ORF">VV01_07325</name>
</gene>
<evidence type="ECO:0000313" key="1">
    <source>
        <dbReference type="EMBL" id="KNX39278.1"/>
    </source>
</evidence>
<proteinExistence type="predicted"/>
<keyword evidence="2" id="KW-1185">Reference proteome</keyword>
<dbReference type="Gene3D" id="2.40.50.140">
    <property type="entry name" value="Nucleic acid-binding proteins"/>
    <property type="match status" value="1"/>
</dbReference>
<dbReference type="PATRIC" id="fig|1631356.3.peg.1411"/>
<organism evidence="1 2">
    <name type="scientific">Luteipulveratus halotolerans</name>
    <dbReference type="NCBI Taxonomy" id="1631356"/>
    <lineage>
        <taxon>Bacteria</taxon>
        <taxon>Bacillati</taxon>
        <taxon>Actinomycetota</taxon>
        <taxon>Actinomycetes</taxon>
        <taxon>Micrococcales</taxon>
        <taxon>Dermacoccaceae</taxon>
        <taxon>Luteipulveratus</taxon>
    </lineage>
</organism>
<dbReference type="Proteomes" id="UP000037397">
    <property type="component" value="Unassembled WGS sequence"/>
</dbReference>
<dbReference type="STRING" id="1631356.VV01_07325"/>
<name>A0A0L6CP12_9MICO</name>
<accession>A0A0L6CP12</accession>
<sequence length="123" mass="13737">MRRERLLGRFTHRLTRSQNQLEAEELRETTTAMGGTPICDVTDRELAQVCGTVRSVSLRPRADHVPALVVDLDDGSRSMQLVWLGRRRIAGIAPGSYLKANGRVCMRGGVPTMFNPAYELKAR</sequence>
<dbReference type="CDD" id="cd04488">
    <property type="entry name" value="RecG_wedge_OBF"/>
    <property type="match status" value="1"/>
</dbReference>
<comment type="caution">
    <text evidence="1">The sequence shown here is derived from an EMBL/GenBank/DDBJ whole genome shotgun (WGS) entry which is preliminary data.</text>
</comment>
<dbReference type="InterPro" id="IPR012340">
    <property type="entry name" value="NA-bd_OB-fold"/>
</dbReference>